<keyword evidence="2" id="KW-1185">Reference proteome</keyword>
<dbReference type="Gramene" id="OMERI01G06050.1">
    <property type="protein sequence ID" value="OMERI01G06050.1"/>
    <property type="gene ID" value="OMERI01G06050"/>
</dbReference>
<dbReference type="Proteomes" id="UP000008021">
    <property type="component" value="Chromosome 1"/>
</dbReference>
<organism evidence="1">
    <name type="scientific">Oryza meridionalis</name>
    <dbReference type="NCBI Taxonomy" id="40149"/>
    <lineage>
        <taxon>Eukaryota</taxon>
        <taxon>Viridiplantae</taxon>
        <taxon>Streptophyta</taxon>
        <taxon>Embryophyta</taxon>
        <taxon>Tracheophyta</taxon>
        <taxon>Spermatophyta</taxon>
        <taxon>Magnoliopsida</taxon>
        <taxon>Liliopsida</taxon>
        <taxon>Poales</taxon>
        <taxon>Poaceae</taxon>
        <taxon>BOP clade</taxon>
        <taxon>Oryzoideae</taxon>
        <taxon>Oryzeae</taxon>
        <taxon>Oryzinae</taxon>
        <taxon>Oryza</taxon>
    </lineage>
</organism>
<evidence type="ECO:0000313" key="1">
    <source>
        <dbReference type="EnsemblPlants" id="OMERI01G06050.1"/>
    </source>
</evidence>
<reference evidence="1" key="2">
    <citation type="submission" date="2018-05" db="EMBL/GenBank/DDBJ databases">
        <title>OmerRS3 (Oryza meridionalis Reference Sequence Version 3).</title>
        <authorList>
            <person name="Zhang J."/>
            <person name="Kudrna D."/>
            <person name="Lee S."/>
            <person name="Talag J."/>
            <person name="Welchert J."/>
            <person name="Wing R.A."/>
        </authorList>
    </citation>
    <scope>NUCLEOTIDE SEQUENCE [LARGE SCALE GENOMIC DNA]</scope>
    <source>
        <strain evidence="1">cv. OR44</strain>
    </source>
</reference>
<evidence type="ECO:0000313" key="2">
    <source>
        <dbReference type="Proteomes" id="UP000008021"/>
    </source>
</evidence>
<name>A0A0E0BYH6_9ORYZ</name>
<dbReference type="AlphaFoldDB" id="A0A0E0BYH6"/>
<dbReference type="HOGENOM" id="CLU_2577847_0_0_1"/>
<accession>A0A0E0BYH6</accession>
<reference evidence="1" key="1">
    <citation type="submission" date="2015-04" db="UniProtKB">
        <authorList>
            <consortium name="EnsemblPlants"/>
        </authorList>
    </citation>
    <scope>IDENTIFICATION</scope>
</reference>
<protein>
    <submittedName>
        <fullName evidence="1">Uncharacterized protein</fullName>
    </submittedName>
</protein>
<sequence>MEEQFHNQEHSCGFVTGRDALLSPSGRPISTSRSACAGAGGGVAPLQPSNHRRAALLAASTTTATPAMGLANGCGRTAGCC</sequence>
<proteinExistence type="predicted"/>
<dbReference type="EnsemblPlants" id="OMERI01G06050.1">
    <property type="protein sequence ID" value="OMERI01G06050.1"/>
    <property type="gene ID" value="OMERI01G06050"/>
</dbReference>